<dbReference type="STRING" id="1263082.A0A068RRL6"/>
<comment type="similarity">
    <text evidence="1 4">Belongs to the yippee family.</text>
</comment>
<dbReference type="EMBL" id="CBTN010000014">
    <property type="protein sequence ID" value="CDH52634.1"/>
    <property type="molecule type" value="Genomic_DNA"/>
</dbReference>
<dbReference type="Pfam" id="PF03226">
    <property type="entry name" value="Yippee-Mis18"/>
    <property type="match status" value="1"/>
</dbReference>
<dbReference type="InterPro" id="IPR039058">
    <property type="entry name" value="Yippee_fam"/>
</dbReference>
<dbReference type="Proteomes" id="UP000027586">
    <property type="component" value="Unassembled WGS sequence"/>
</dbReference>
<dbReference type="InterPro" id="IPR034751">
    <property type="entry name" value="Yippee"/>
</dbReference>
<protein>
    <recommendedName>
        <fullName evidence="4">Protein yippee-like</fullName>
    </recommendedName>
</protein>
<evidence type="ECO:0000256" key="1">
    <source>
        <dbReference type="ARBA" id="ARBA00005613"/>
    </source>
</evidence>
<evidence type="ECO:0000256" key="4">
    <source>
        <dbReference type="RuleBase" id="RU110713"/>
    </source>
</evidence>
<keyword evidence="3" id="KW-0862">Zinc</keyword>
<accession>A0A068RRL6</accession>
<proteinExistence type="inferred from homology"/>
<evidence type="ECO:0000313" key="6">
    <source>
        <dbReference type="EMBL" id="CDH52634.1"/>
    </source>
</evidence>
<name>A0A068RRL6_9FUNG</name>
<dbReference type="InterPro" id="IPR004910">
    <property type="entry name" value="Yippee/Mis18/Cereblon"/>
</dbReference>
<reference evidence="6" key="1">
    <citation type="submission" date="2013-08" db="EMBL/GenBank/DDBJ databases">
        <title>Gene expansion shapes genome architecture in the human pathogen Lichtheimia corymbifera: an evolutionary genomics analysis in the ancient terrestrial Mucorales (Mucoromycotina).</title>
        <authorList>
            <person name="Schwartze V.U."/>
            <person name="Winter S."/>
            <person name="Shelest E."/>
            <person name="Marcet-Houben M."/>
            <person name="Horn F."/>
            <person name="Wehner S."/>
            <person name="Hoffmann K."/>
            <person name="Riege K."/>
            <person name="Sammeth M."/>
            <person name="Nowrousian M."/>
            <person name="Valiante V."/>
            <person name="Linde J."/>
            <person name="Jacobsen I.D."/>
            <person name="Marz M."/>
            <person name="Brakhage A.A."/>
            <person name="Gabaldon T."/>
            <person name="Bocker S."/>
            <person name="Voigt K."/>
        </authorList>
    </citation>
    <scope>NUCLEOTIDE SEQUENCE [LARGE SCALE GENOMIC DNA]</scope>
    <source>
        <strain evidence="6">FSU 9682</strain>
    </source>
</reference>
<evidence type="ECO:0000259" key="5">
    <source>
        <dbReference type="PROSITE" id="PS51792"/>
    </source>
</evidence>
<dbReference type="PANTHER" id="PTHR13848">
    <property type="entry name" value="PROTEIN YIPPEE-LIKE CG15309-RELATED"/>
    <property type="match status" value="1"/>
</dbReference>
<feature type="domain" description="Yippee" evidence="5">
    <location>
        <begin position="38"/>
        <end position="135"/>
    </location>
</feature>
<gene>
    <name evidence="6" type="ORF">LCOR_04088.1</name>
</gene>
<evidence type="ECO:0000313" key="7">
    <source>
        <dbReference type="Proteomes" id="UP000027586"/>
    </source>
</evidence>
<dbReference type="PROSITE" id="PS51792">
    <property type="entry name" value="YIPPEE"/>
    <property type="match status" value="1"/>
</dbReference>
<keyword evidence="2" id="KW-0479">Metal-binding</keyword>
<sequence>MFAHAQLGFPDLNLKLATPPLPSPYAAHHFEYLDNQTPIYLCCDCHSHITSYQAILSRTFQGRHGLAYLASEVVNVSQSVHHNRTLLTGRYIVANVTCKICGNNLGWKYVTAAETSQKYKEGRYLIEKARVVKETSQHKWDP</sequence>
<dbReference type="GO" id="GO:0046872">
    <property type="term" value="F:metal ion binding"/>
    <property type="evidence" value="ECO:0007669"/>
    <property type="project" value="UniProtKB-KW"/>
</dbReference>
<dbReference type="VEuPathDB" id="FungiDB:LCOR_04088.1"/>
<comment type="caution">
    <text evidence="6">The sequence shown here is derived from an EMBL/GenBank/DDBJ whole genome shotgun (WGS) entry which is preliminary data.</text>
</comment>
<evidence type="ECO:0000256" key="3">
    <source>
        <dbReference type="ARBA" id="ARBA00022833"/>
    </source>
</evidence>
<keyword evidence="7" id="KW-1185">Reference proteome</keyword>
<dbReference type="OrthoDB" id="6407410at2759"/>
<evidence type="ECO:0000256" key="2">
    <source>
        <dbReference type="ARBA" id="ARBA00022723"/>
    </source>
</evidence>
<dbReference type="AlphaFoldDB" id="A0A068RRL6"/>
<organism evidence="6 7">
    <name type="scientific">Lichtheimia corymbifera JMRC:FSU:9682</name>
    <dbReference type="NCBI Taxonomy" id="1263082"/>
    <lineage>
        <taxon>Eukaryota</taxon>
        <taxon>Fungi</taxon>
        <taxon>Fungi incertae sedis</taxon>
        <taxon>Mucoromycota</taxon>
        <taxon>Mucoromycotina</taxon>
        <taxon>Mucoromycetes</taxon>
        <taxon>Mucorales</taxon>
        <taxon>Lichtheimiaceae</taxon>
        <taxon>Lichtheimia</taxon>
    </lineage>
</organism>